<dbReference type="RefSeq" id="YP_010095086.1">
    <property type="nucleotide sequence ID" value="NC_055743.1"/>
</dbReference>
<keyword evidence="2" id="KW-1185">Reference proteome</keyword>
<dbReference type="Proteomes" id="UP000246316">
    <property type="component" value="Segment"/>
</dbReference>
<evidence type="ECO:0000313" key="2">
    <source>
        <dbReference type="Proteomes" id="UP000246316"/>
    </source>
</evidence>
<evidence type="ECO:0000313" key="1">
    <source>
        <dbReference type="EMBL" id="AWD90578.1"/>
    </source>
</evidence>
<dbReference type="EMBL" id="MH059636">
    <property type="protein sequence ID" value="AWD90578.1"/>
    <property type="molecule type" value="Genomic_DNA"/>
</dbReference>
<protein>
    <submittedName>
        <fullName evidence="1">Uncharacterized protein</fullName>
    </submittedName>
</protein>
<accession>A0A2S1GMF8</accession>
<name>A0A2S1GMF8_9CAUD</name>
<proteinExistence type="predicted"/>
<dbReference type="KEGG" id="vg:65112720"/>
<organism evidence="1 2">
    <name type="scientific">Erwinia phage Cronus</name>
    <dbReference type="NCBI Taxonomy" id="2163633"/>
    <lineage>
        <taxon>Viruses</taxon>
        <taxon>Duplodnaviria</taxon>
        <taxon>Heunggongvirae</taxon>
        <taxon>Uroviricota</taxon>
        <taxon>Caudoviricetes</taxon>
        <taxon>Pantevenvirales</taxon>
        <taxon>Straboviridae</taxon>
        <taxon>Tevenvirinae</taxon>
        <taxon>Risoevirus</taxon>
        <taxon>Risoevirus cronus</taxon>
        <taxon>Roskildevirus cronus</taxon>
    </lineage>
</organism>
<reference evidence="1" key="1">
    <citation type="submission" date="2018-03" db="EMBL/GenBank/DDBJ databases">
        <title>Phage therapy in agriculture - a green tech approach to combat plant pathogenic bacteria.</title>
        <authorList>
            <person name="Carstens A.B."/>
            <person name="Djurhuus A.M."/>
            <person name="Hansen L.H."/>
        </authorList>
    </citation>
    <scope>NUCLEOTIDE SEQUENCE [LARGE SCALE GENOMIC DNA]</scope>
</reference>
<dbReference type="GeneID" id="65112720"/>
<sequence>MSKQIVDMYGNVLEVGDIIMITDKANSKESRPPIVFIEIKDFYKGMITIKEHVSSCGSYNWGTHIRPKSSEIRKVSGAFVEAWKSGELFRML</sequence>